<proteinExistence type="predicted"/>
<reference evidence="1" key="2">
    <citation type="journal article" date="2015" name="Fish Shellfish Immunol.">
        <title>Early steps in the European eel (Anguilla anguilla)-Vibrio vulnificus interaction in the gills: Role of the RtxA13 toxin.</title>
        <authorList>
            <person name="Callol A."/>
            <person name="Pajuelo D."/>
            <person name="Ebbesson L."/>
            <person name="Teles M."/>
            <person name="MacKenzie S."/>
            <person name="Amaro C."/>
        </authorList>
    </citation>
    <scope>NUCLEOTIDE SEQUENCE</scope>
</reference>
<reference evidence="1" key="1">
    <citation type="submission" date="2014-11" db="EMBL/GenBank/DDBJ databases">
        <authorList>
            <person name="Amaro Gonzalez C."/>
        </authorList>
    </citation>
    <scope>NUCLEOTIDE SEQUENCE</scope>
</reference>
<dbReference type="EMBL" id="GBXM01105892">
    <property type="protein sequence ID" value="JAH02685.1"/>
    <property type="molecule type" value="Transcribed_RNA"/>
</dbReference>
<sequence>MLTLICHQIYTPRYAYRTSIIFSSNISNRLA</sequence>
<evidence type="ECO:0000313" key="1">
    <source>
        <dbReference type="EMBL" id="JAH02685.1"/>
    </source>
</evidence>
<organism evidence="1">
    <name type="scientific">Anguilla anguilla</name>
    <name type="common">European freshwater eel</name>
    <name type="synonym">Muraena anguilla</name>
    <dbReference type="NCBI Taxonomy" id="7936"/>
    <lineage>
        <taxon>Eukaryota</taxon>
        <taxon>Metazoa</taxon>
        <taxon>Chordata</taxon>
        <taxon>Craniata</taxon>
        <taxon>Vertebrata</taxon>
        <taxon>Euteleostomi</taxon>
        <taxon>Actinopterygii</taxon>
        <taxon>Neopterygii</taxon>
        <taxon>Teleostei</taxon>
        <taxon>Anguilliformes</taxon>
        <taxon>Anguillidae</taxon>
        <taxon>Anguilla</taxon>
    </lineage>
</organism>
<dbReference type="AlphaFoldDB" id="A0A0E9PF22"/>
<accession>A0A0E9PF22</accession>
<name>A0A0E9PF22_ANGAN</name>
<protein>
    <submittedName>
        <fullName evidence="1">Uncharacterized protein</fullName>
    </submittedName>
</protein>